<dbReference type="CDD" id="cd07377">
    <property type="entry name" value="WHTH_GntR"/>
    <property type="match status" value="1"/>
</dbReference>
<dbReference type="Gene3D" id="1.10.10.10">
    <property type="entry name" value="Winged helix-like DNA-binding domain superfamily/Winged helix DNA-binding domain"/>
    <property type="match status" value="1"/>
</dbReference>
<name>A0ABR9L2H2_9PSEU</name>
<evidence type="ECO:0000256" key="1">
    <source>
        <dbReference type="ARBA" id="ARBA00005384"/>
    </source>
</evidence>
<reference evidence="7 8" key="1">
    <citation type="submission" date="2020-10" db="EMBL/GenBank/DDBJ databases">
        <title>Sequencing the genomes of 1000 actinobacteria strains.</title>
        <authorList>
            <person name="Klenk H.-P."/>
        </authorList>
    </citation>
    <scope>NUCLEOTIDE SEQUENCE [LARGE SCALE GENOMIC DNA]</scope>
    <source>
        <strain evidence="7 8">DSM 46661</strain>
    </source>
</reference>
<dbReference type="PROSITE" id="PS50949">
    <property type="entry name" value="HTH_GNTR"/>
    <property type="match status" value="1"/>
</dbReference>
<keyword evidence="8" id="KW-1185">Reference proteome</keyword>
<dbReference type="Proteomes" id="UP000656548">
    <property type="component" value="Unassembled WGS sequence"/>
</dbReference>
<evidence type="ECO:0000256" key="5">
    <source>
        <dbReference type="ARBA" id="ARBA00023163"/>
    </source>
</evidence>
<dbReference type="SUPFAM" id="SSF53383">
    <property type="entry name" value="PLP-dependent transferases"/>
    <property type="match status" value="1"/>
</dbReference>
<evidence type="ECO:0000313" key="8">
    <source>
        <dbReference type="Proteomes" id="UP000656548"/>
    </source>
</evidence>
<dbReference type="SMART" id="SM00345">
    <property type="entry name" value="HTH_GNTR"/>
    <property type="match status" value="1"/>
</dbReference>
<dbReference type="InterPro" id="IPR015424">
    <property type="entry name" value="PyrdxlP-dep_Trfase"/>
</dbReference>
<keyword evidence="4" id="KW-0238">DNA-binding</keyword>
<feature type="domain" description="HTH gntR-type" evidence="6">
    <location>
        <begin position="12"/>
        <end position="80"/>
    </location>
</feature>
<keyword evidence="5" id="KW-0804">Transcription</keyword>
<dbReference type="Pfam" id="PF00392">
    <property type="entry name" value="GntR"/>
    <property type="match status" value="1"/>
</dbReference>
<evidence type="ECO:0000256" key="2">
    <source>
        <dbReference type="ARBA" id="ARBA00022898"/>
    </source>
</evidence>
<dbReference type="Pfam" id="PF00155">
    <property type="entry name" value="Aminotran_1_2"/>
    <property type="match status" value="1"/>
</dbReference>
<keyword evidence="7" id="KW-0032">Aminotransferase</keyword>
<protein>
    <submittedName>
        <fullName evidence="7">GntR family transcriptional regulator/MocR family aminotransferase</fullName>
    </submittedName>
</protein>
<evidence type="ECO:0000313" key="7">
    <source>
        <dbReference type="EMBL" id="MBE1574755.1"/>
    </source>
</evidence>
<evidence type="ECO:0000256" key="3">
    <source>
        <dbReference type="ARBA" id="ARBA00023015"/>
    </source>
</evidence>
<dbReference type="PANTHER" id="PTHR46577:SF1">
    <property type="entry name" value="HTH-TYPE TRANSCRIPTIONAL REGULATORY PROTEIN GABR"/>
    <property type="match status" value="1"/>
</dbReference>
<dbReference type="Gene3D" id="3.40.640.10">
    <property type="entry name" value="Type I PLP-dependent aspartate aminotransferase-like (Major domain)"/>
    <property type="match status" value="1"/>
</dbReference>
<dbReference type="GO" id="GO:0008483">
    <property type="term" value="F:transaminase activity"/>
    <property type="evidence" value="ECO:0007669"/>
    <property type="project" value="UniProtKB-KW"/>
</dbReference>
<dbReference type="EMBL" id="JADBEJ010000001">
    <property type="protein sequence ID" value="MBE1574755.1"/>
    <property type="molecule type" value="Genomic_DNA"/>
</dbReference>
<dbReference type="CDD" id="cd00609">
    <property type="entry name" value="AAT_like"/>
    <property type="match status" value="1"/>
</dbReference>
<dbReference type="InterPro" id="IPR036390">
    <property type="entry name" value="WH_DNA-bd_sf"/>
</dbReference>
<accession>A0ABR9L2H2</accession>
<keyword evidence="3" id="KW-0805">Transcription regulation</keyword>
<dbReference type="InterPro" id="IPR000524">
    <property type="entry name" value="Tscrpt_reg_HTH_GntR"/>
</dbReference>
<dbReference type="PRINTS" id="PR00035">
    <property type="entry name" value="HTHGNTR"/>
</dbReference>
<dbReference type="InterPro" id="IPR051446">
    <property type="entry name" value="HTH_trans_reg/aminotransferase"/>
</dbReference>
<keyword evidence="7" id="KW-0808">Transferase</keyword>
<dbReference type="SUPFAM" id="SSF46785">
    <property type="entry name" value="Winged helix' DNA-binding domain"/>
    <property type="match status" value="1"/>
</dbReference>
<dbReference type="InterPro" id="IPR004839">
    <property type="entry name" value="Aminotransferase_I/II_large"/>
</dbReference>
<evidence type="ECO:0000259" key="6">
    <source>
        <dbReference type="PROSITE" id="PS50949"/>
    </source>
</evidence>
<gene>
    <name evidence="7" type="ORF">H4W30_001784</name>
</gene>
<evidence type="ECO:0000256" key="4">
    <source>
        <dbReference type="ARBA" id="ARBA00023125"/>
    </source>
</evidence>
<proteinExistence type="inferred from homology"/>
<dbReference type="PANTHER" id="PTHR46577">
    <property type="entry name" value="HTH-TYPE TRANSCRIPTIONAL REGULATORY PROTEIN GABR"/>
    <property type="match status" value="1"/>
</dbReference>
<organism evidence="7 8">
    <name type="scientific">Amycolatopsis roodepoortensis</name>
    <dbReference type="NCBI Taxonomy" id="700274"/>
    <lineage>
        <taxon>Bacteria</taxon>
        <taxon>Bacillati</taxon>
        <taxon>Actinomycetota</taxon>
        <taxon>Actinomycetes</taxon>
        <taxon>Pseudonocardiales</taxon>
        <taxon>Pseudonocardiaceae</taxon>
        <taxon>Amycolatopsis</taxon>
    </lineage>
</organism>
<sequence>MLPITIDRDSPLSLTAQVESAIRERITDSTLHQGVRLPSSRTLAADLGVSRGVVVQAYEQLIAEGYLRATQGSGTQVATHLPRLGTAGVRRPSELVDVRFDLRVDATSTAFFPEREWLHAYRHMARSIGGTGPRRHPLGVAELRTELAAYLGRSRGVLTGASEVVVAADFAHVFEGLCHALHDLGAGHIAVENPGTPWLAGIAERAGLRVTGVPVDREGIDVEALARSEARAVLITPVSQVPTGVMLSASRRKELLRWADQVDGWVVEHDRDGDLWFGAGSGPLALQRHRTHRVIYAGSTRGLLGPGLRLGWSVVPGVVAKRLSQAQLGAPDALTQLAFAHFVSSGLLDQHIRQIRGTCRARRAALGDAIEEHLQGARMTGVPAGTHAYVALPAGIDDGRVSAEARRRSALVQPVRYFQLDRRPASSGLVLGYGAVRRGRLADSVKLLASVMDEVSGLLAS</sequence>
<comment type="caution">
    <text evidence="7">The sequence shown here is derived from an EMBL/GenBank/DDBJ whole genome shotgun (WGS) entry which is preliminary data.</text>
</comment>
<dbReference type="RefSeq" id="WP_192742319.1">
    <property type="nucleotide sequence ID" value="NZ_JADBEJ010000001.1"/>
</dbReference>
<keyword evidence="2" id="KW-0663">Pyridoxal phosphate</keyword>
<dbReference type="InterPro" id="IPR015421">
    <property type="entry name" value="PyrdxlP-dep_Trfase_major"/>
</dbReference>
<dbReference type="InterPro" id="IPR036388">
    <property type="entry name" value="WH-like_DNA-bd_sf"/>
</dbReference>
<comment type="similarity">
    <text evidence="1">In the C-terminal section; belongs to the class-I pyridoxal-phosphate-dependent aminotransferase family.</text>
</comment>